<name>A0AAV7THF3_PLEWA</name>
<proteinExistence type="predicted"/>
<evidence type="ECO:0000313" key="2">
    <source>
        <dbReference type="Proteomes" id="UP001066276"/>
    </source>
</evidence>
<organism evidence="1 2">
    <name type="scientific">Pleurodeles waltl</name>
    <name type="common">Iberian ribbed newt</name>
    <dbReference type="NCBI Taxonomy" id="8319"/>
    <lineage>
        <taxon>Eukaryota</taxon>
        <taxon>Metazoa</taxon>
        <taxon>Chordata</taxon>
        <taxon>Craniata</taxon>
        <taxon>Vertebrata</taxon>
        <taxon>Euteleostomi</taxon>
        <taxon>Amphibia</taxon>
        <taxon>Batrachia</taxon>
        <taxon>Caudata</taxon>
        <taxon>Salamandroidea</taxon>
        <taxon>Salamandridae</taxon>
        <taxon>Pleurodelinae</taxon>
        <taxon>Pleurodeles</taxon>
    </lineage>
</organism>
<keyword evidence="2" id="KW-1185">Reference proteome</keyword>
<protein>
    <submittedName>
        <fullName evidence="1">Uncharacterized protein</fullName>
    </submittedName>
</protein>
<comment type="caution">
    <text evidence="1">The sequence shown here is derived from an EMBL/GenBank/DDBJ whole genome shotgun (WGS) entry which is preliminary data.</text>
</comment>
<sequence>MQRVTSPDLCAPRRERETAAMTSCHKETWGLWSCALCPLSARPAQRVVSPDLCASRRKRETADSASCRKETWGLWSAPALTTLREFRVVQSARFRLAQLFLSEAHGASQRDRATRQGAAGIPPARRESLDLGSYLASAPDSTAAPPALQLGGDVFTPAAGQIAFFAGFSL</sequence>
<accession>A0AAV7THF3</accession>
<dbReference type="Proteomes" id="UP001066276">
    <property type="component" value="Chromosome 3_2"/>
</dbReference>
<evidence type="ECO:0000313" key="1">
    <source>
        <dbReference type="EMBL" id="KAJ1175850.1"/>
    </source>
</evidence>
<dbReference type="EMBL" id="JANPWB010000006">
    <property type="protein sequence ID" value="KAJ1175850.1"/>
    <property type="molecule type" value="Genomic_DNA"/>
</dbReference>
<dbReference type="AlphaFoldDB" id="A0AAV7THF3"/>
<reference evidence="1" key="1">
    <citation type="journal article" date="2022" name="bioRxiv">
        <title>Sequencing and chromosome-scale assembly of the giantPleurodeles waltlgenome.</title>
        <authorList>
            <person name="Brown T."/>
            <person name="Elewa A."/>
            <person name="Iarovenko S."/>
            <person name="Subramanian E."/>
            <person name="Araus A.J."/>
            <person name="Petzold A."/>
            <person name="Susuki M."/>
            <person name="Suzuki K.-i.T."/>
            <person name="Hayashi T."/>
            <person name="Toyoda A."/>
            <person name="Oliveira C."/>
            <person name="Osipova E."/>
            <person name="Leigh N.D."/>
            <person name="Simon A."/>
            <person name="Yun M.H."/>
        </authorList>
    </citation>
    <scope>NUCLEOTIDE SEQUENCE</scope>
    <source>
        <strain evidence="1">20211129_DDA</strain>
        <tissue evidence="1">Liver</tissue>
    </source>
</reference>
<gene>
    <name evidence="1" type="ORF">NDU88_001135</name>
</gene>